<reference evidence="1 2" key="1">
    <citation type="submission" date="2020-08" db="EMBL/GenBank/DDBJ databases">
        <title>Sequencing the genomes of 1000 actinobacteria strains.</title>
        <authorList>
            <person name="Klenk H.-P."/>
        </authorList>
    </citation>
    <scope>NUCLEOTIDE SEQUENCE [LARGE SCALE GENOMIC DNA]</scope>
    <source>
        <strain evidence="1 2">DSM 43023</strain>
    </source>
</reference>
<proteinExistence type="predicted"/>
<keyword evidence="1" id="KW-0804">Transcription</keyword>
<accession>A0A7W7RU50</accession>
<keyword evidence="1" id="KW-0240">DNA-directed RNA polymerase</keyword>
<name>A0A7W7RU50_9ACTN</name>
<evidence type="ECO:0000313" key="1">
    <source>
        <dbReference type="EMBL" id="MBB4938253.1"/>
    </source>
</evidence>
<dbReference type="Proteomes" id="UP000534286">
    <property type="component" value="Unassembled WGS sequence"/>
</dbReference>
<comment type="caution">
    <text evidence="1">The sequence shown here is derived from an EMBL/GenBank/DDBJ whole genome shotgun (WGS) entry which is preliminary data.</text>
</comment>
<keyword evidence="2" id="KW-1185">Reference proteome</keyword>
<evidence type="ECO:0000313" key="2">
    <source>
        <dbReference type="Proteomes" id="UP000534286"/>
    </source>
</evidence>
<sequence length="81" mass="9023">MRTDRTEIRQTRAFLVTVVSRLALDQLRSAWVTREANGGPALWSVIGGQEQLVTFDIRDGRIHGIFGVLNPGKPAHVRTGR</sequence>
<dbReference type="AlphaFoldDB" id="A0A7W7RU50"/>
<dbReference type="GO" id="GO:0000428">
    <property type="term" value="C:DNA-directed RNA polymerase complex"/>
    <property type="evidence" value="ECO:0007669"/>
    <property type="project" value="UniProtKB-KW"/>
</dbReference>
<dbReference type="EMBL" id="JACHJU010000001">
    <property type="protein sequence ID" value="MBB4938253.1"/>
    <property type="molecule type" value="Genomic_DNA"/>
</dbReference>
<organism evidence="1 2">
    <name type="scientific">Streptosporangium album</name>
    <dbReference type="NCBI Taxonomy" id="47479"/>
    <lineage>
        <taxon>Bacteria</taxon>
        <taxon>Bacillati</taxon>
        <taxon>Actinomycetota</taxon>
        <taxon>Actinomycetes</taxon>
        <taxon>Streptosporangiales</taxon>
        <taxon>Streptosporangiaceae</taxon>
        <taxon>Streptosporangium</taxon>
    </lineage>
</organism>
<gene>
    <name evidence="1" type="ORF">FHR32_002558</name>
</gene>
<protein>
    <submittedName>
        <fullName evidence="1">DNA-directed RNA polymerase specialized sigma24 family protein</fullName>
    </submittedName>
</protein>